<dbReference type="CDD" id="cd12455">
    <property type="entry name" value="RRM_like_Smg4_UPF3"/>
    <property type="match status" value="1"/>
</dbReference>
<sequence length="462" mass="53253">MKNDTSSTTPENKEKVKRKAPIKIVLRRLPRGMTWEELQTQLDPLPETEFTQFVSAGPDHQRTGCPVIETGEDELPPHISVEFLTHRSAEVFTTKFAFPRAYFVFKNDEDVVTFRDRFNGYVFIDSQGAESVGLVELAPNPKVSRQKLEDAKKRDRKCATIDADLEYKKFLDELENPIKPAIVPLEQRIKEIEMKEKNALENAVQETPLTQYMVRKSGEKFRRIQEKRRTREEERRARLQRLYEKEQRERAERSETKRITEFRNSKFERAALKERSNDRDRERKDRDRGAGGGKKDREDRSEEREVPLRKTDRVLKSERLAKKDRNDTFDSKEGSGRVERIPEKSEHTDNDVKTEEVKSTNEKREKETEANDNEEAKTTMTRPSRTVVSRGAAPKETSEKSDKEPEKSEPVAPKQPRRAKDRPERAIYQPGALRRRAAAAAAAAAAGSATAANANKTDSEKP</sequence>
<comment type="similarity">
    <text evidence="2">Belongs to the RENT3 family.</text>
</comment>
<feature type="compositionally biased region" description="Basic and acidic residues" evidence="6">
    <location>
        <begin position="396"/>
        <end position="409"/>
    </location>
</feature>
<dbReference type="InterPro" id="IPR039722">
    <property type="entry name" value="Upf3"/>
</dbReference>
<dbReference type="GO" id="GO:0045727">
    <property type="term" value="P:positive regulation of translation"/>
    <property type="evidence" value="ECO:0007669"/>
    <property type="project" value="TreeGrafter"/>
</dbReference>
<evidence type="ECO:0000313" key="8">
    <source>
        <dbReference type="EMBL" id="KHN84194.1"/>
    </source>
</evidence>
<feature type="domain" description="UPF3" evidence="7">
    <location>
        <begin position="21"/>
        <end position="216"/>
    </location>
</feature>
<evidence type="ECO:0000256" key="1">
    <source>
        <dbReference type="ARBA" id="ARBA00004123"/>
    </source>
</evidence>
<gene>
    <name evidence="8" type="primary">upf3a</name>
    <name evidence="8" type="ORF">Tcan_09524</name>
</gene>
<dbReference type="InterPro" id="IPR005120">
    <property type="entry name" value="UPF3_dom"/>
</dbReference>
<dbReference type="AlphaFoldDB" id="A0A0B2VSC4"/>
<dbReference type="GO" id="GO:0000184">
    <property type="term" value="P:nuclear-transcribed mRNA catabolic process, nonsense-mediated decay"/>
    <property type="evidence" value="ECO:0007669"/>
    <property type="project" value="UniProtKB-KW"/>
</dbReference>
<evidence type="ECO:0000256" key="4">
    <source>
        <dbReference type="ARBA" id="ARBA00023242"/>
    </source>
</evidence>
<feature type="coiled-coil region" evidence="5">
    <location>
        <begin position="222"/>
        <end position="249"/>
    </location>
</feature>
<keyword evidence="5" id="KW-0175">Coiled coil</keyword>
<keyword evidence="3" id="KW-0866">Nonsense-mediated mRNA decay</keyword>
<dbReference type="InterPro" id="IPR012677">
    <property type="entry name" value="Nucleotide-bd_a/b_plait_sf"/>
</dbReference>
<dbReference type="SUPFAM" id="SSF54928">
    <property type="entry name" value="RNA-binding domain, RBD"/>
    <property type="match status" value="1"/>
</dbReference>
<reference evidence="8 9" key="1">
    <citation type="submission" date="2014-11" db="EMBL/GenBank/DDBJ databases">
        <title>Genetic blueprint of the zoonotic pathogen Toxocara canis.</title>
        <authorList>
            <person name="Zhu X.-Q."/>
            <person name="Korhonen P.K."/>
            <person name="Cai H."/>
            <person name="Young N.D."/>
            <person name="Nejsum P."/>
            <person name="von Samson-Himmelstjerna G."/>
            <person name="Boag P.R."/>
            <person name="Tan P."/>
            <person name="Li Q."/>
            <person name="Min J."/>
            <person name="Yang Y."/>
            <person name="Wang X."/>
            <person name="Fang X."/>
            <person name="Hall R.S."/>
            <person name="Hofmann A."/>
            <person name="Sternberg P.W."/>
            <person name="Jex A.R."/>
            <person name="Gasser R.B."/>
        </authorList>
    </citation>
    <scope>NUCLEOTIDE SEQUENCE [LARGE SCALE GENOMIC DNA]</scope>
    <source>
        <strain evidence="8">PN_DK_2014</strain>
    </source>
</reference>
<evidence type="ECO:0000256" key="2">
    <source>
        <dbReference type="ARBA" id="ARBA00005991"/>
    </source>
</evidence>
<dbReference type="PANTHER" id="PTHR13112">
    <property type="entry name" value="UPF3 REGULATOR OF NONSENSE TRANSCRIPTS-LIKE PROTEIN"/>
    <property type="match status" value="1"/>
</dbReference>
<feature type="compositionally biased region" description="Polar residues" evidence="6">
    <location>
        <begin position="378"/>
        <end position="387"/>
    </location>
</feature>
<dbReference type="STRING" id="6265.A0A0B2VSC4"/>
<dbReference type="GO" id="GO:0005730">
    <property type="term" value="C:nucleolus"/>
    <property type="evidence" value="ECO:0007669"/>
    <property type="project" value="TreeGrafter"/>
</dbReference>
<comment type="caution">
    <text evidence="8">The sequence shown here is derived from an EMBL/GenBank/DDBJ whole genome shotgun (WGS) entry which is preliminary data.</text>
</comment>
<keyword evidence="9" id="KW-1185">Reference proteome</keyword>
<evidence type="ECO:0000259" key="7">
    <source>
        <dbReference type="Pfam" id="PF03467"/>
    </source>
</evidence>
<dbReference type="Gene3D" id="3.30.70.330">
    <property type="match status" value="1"/>
</dbReference>
<evidence type="ECO:0000313" key="9">
    <source>
        <dbReference type="Proteomes" id="UP000031036"/>
    </source>
</evidence>
<evidence type="ECO:0000256" key="3">
    <source>
        <dbReference type="ARBA" id="ARBA00023161"/>
    </source>
</evidence>
<evidence type="ECO:0000256" key="5">
    <source>
        <dbReference type="SAM" id="Coils"/>
    </source>
</evidence>
<accession>A0A0B2VSC4</accession>
<dbReference type="Proteomes" id="UP000031036">
    <property type="component" value="Unassembled WGS sequence"/>
</dbReference>
<dbReference type="Pfam" id="PF03467">
    <property type="entry name" value="Smg4_UPF3"/>
    <property type="match status" value="1"/>
</dbReference>
<dbReference type="GO" id="GO:0005737">
    <property type="term" value="C:cytoplasm"/>
    <property type="evidence" value="ECO:0007669"/>
    <property type="project" value="TreeGrafter"/>
</dbReference>
<feature type="region of interest" description="Disordered" evidence="6">
    <location>
        <begin position="270"/>
        <end position="462"/>
    </location>
</feature>
<dbReference type="GO" id="GO:0003729">
    <property type="term" value="F:mRNA binding"/>
    <property type="evidence" value="ECO:0007669"/>
    <property type="project" value="TreeGrafter"/>
</dbReference>
<comment type="subcellular location">
    <subcellularLocation>
        <location evidence="1">Nucleus</location>
    </subcellularLocation>
</comment>
<dbReference type="OMA" id="LVIYQPG"/>
<feature type="compositionally biased region" description="Basic and acidic residues" evidence="6">
    <location>
        <begin position="270"/>
        <end position="377"/>
    </location>
</feature>
<protein>
    <submittedName>
        <fullName evidence="8">Regulator of nonsense transcripts 3A</fullName>
    </submittedName>
</protein>
<evidence type="ECO:0000256" key="6">
    <source>
        <dbReference type="SAM" id="MobiDB-lite"/>
    </source>
</evidence>
<dbReference type="OrthoDB" id="18087at2759"/>
<feature type="compositionally biased region" description="Low complexity" evidence="6">
    <location>
        <begin position="438"/>
        <end position="454"/>
    </location>
</feature>
<keyword evidence="4" id="KW-0539">Nucleus</keyword>
<organism evidence="8 9">
    <name type="scientific">Toxocara canis</name>
    <name type="common">Canine roundworm</name>
    <dbReference type="NCBI Taxonomy" id="6265"/>
    <lineage>
        <taxon>Eukaryota</taxon>
        <taxon>Metazoa</taxon>
        <taxon>Ecdysozoa</taxon>
        <taxon>Nematoda</taxon>
        <taxon>Chromadorea</taxon>
        <taxon>Rhabditida</taxon>
        <taxon>Spirurina</taxon>
        <taxon>Ascaridomorpha</taxon>
        <taxon>Ascaridoidea</taxon>
        <taxon>Toxocaridae</taxon>
        <taxon>Toxocara</taxon>
    </lineage>
</organism>
<proteinExistence type="inferred from homology"/>
<dbReference type="PANTHER" id="PTHR13112:SF0">
    <property type="entry name" value="FI21285P1"/>
    <property type="match status" value="1"/>
</dbReference>
<dbReference type="EMBL" id="JPKZ01001038">
    <property type="protein sequence ID" value="KHN84194.1"/>
    <property type="molecule type" value="Genomic_DNA"/>
</dbReference>
<name>A0A0B2VSC4_TOXCA</name>
<dbReference type="InterPro" id="IPR035979">
    <property type="entry name" value="RBD_domain_sf"/>
</dbReference>